<dbReference type="EMBL" id="KZ613954">
    <property type="protein sequence ID" value="PMD34305.1"/>
    <property type="molecule type" value="Genomic_DNA"/>
</dbReference>
<organism evidence="3 4">
    <name type="scientific">Hyaloscypha variabilis (strain UAMH 11265 / GT02V1 / F)</name>
    <name type="common">Meliniomyces variabilis</name>
    <dbReference type="NCBI Taxonomy" id="1149755"/>
    <lineage>
        <taxon>Eukaryota</taxon>
        <taxon>Fungi</taxon>
        <taxon>Dikarya</taxon>
        <taxon>Ascomycota</taxon>
        <taxon>Pezizomycotina</taxon>
        <taxon>Leotiomycetes</taxon>
        <taxon>Helotiales</taxon>
        <taxon>Hyaloscyphaceae</taxon>
        <taxon>Hyaloscypha</taxon>
        <taxon>Hyaloscypha variabilis</taxon>
    </lineage>
</organism>
<gene>
    <name evidence="3" type="ORF">L207DRAFT_534648</name>
</gene>
<dbReference type="STRING" id="1149755.A0A2J6R713"/>
<protein>
    <recommendedName>
        <fullName evidence="5">Inhibitor I9 domain-containing protein</fullName>
    </recommendedName>
</protein>
<feature type="region of interest" description="Disordered" evidence="1">
    <location>
        <begin position="98"/>
        <end position="123"/>
    </location>
</feature>
<name>A0A2J6R713_HYAVF</name>
<evidence type="ECO:0000313" key="4">
    <source>
        <dbReference type="Proteomes" id="UP000235786"/>
    </source>
</evidence>
<keyword evidence="4" id="KW-1185">Reference proteome</keyword>
<evidence type="ECO:0000256" key="1">
    <source>
        <dbReference type="SAM" id="MobiDB-lite"/>
    </source>
</evidence>
<reference evidence="3 4" key="1">
    <citation type="submission" date="2016-04" db="EMBL/GenBank/DDBJ databases">
        <title>A degradative enzymes factory behind the ericoid mycorrhizal symbiosis.</title>
        <authorList>
            <consortium name="DOE Joint Genome Institute"/>
            <person name="Martino E."/>
            <person name="Morin E."/>
            <person name="Grelet G."/>
            <person name="Kuo A."/>
            <person name="Kohler A."/>
            <person name="Daghino S."/>
            <person name="Barry K."/>
            <person name="Choi C."/>
            <person name="Cichocki N."/>
            <person name="Clum A."/>
            <person name="Copeland A."/>
            <person name="Hainaut M."/>
            <person name="Haridas S."/>
            <person name="Labutti K."/>
            <person name="Lindquist E."/>
            <person name="Lipzen A."/>
            <person name="Khouja H.-R."/>
            <person name="Murat C."/>
            <person name="Ohm R."/>
            <person name="Olson A."/>
            <person name="Spatafora J."/>
            <person name="Veneault-Fourrey C."/>
            <person name="Henrissat B."/>
            <person name="Grigoriev I."/>
            <person name="Martin F."/>
            <person name="Perotto S."/>
        </authorList>
    </citation>
    <scope>NUCLEOTIDE SEQUENCE [LARGE SCALE GENOMIC DNA]</scope>
    <source>
        <strain evidence="3 4">F</strain>
    </source>
</reference>
<dbReference type="AlphaFoldDB" id="A0A2J6R713"/>
<accession>A0A2J6R713</accession>
<feature type="chain" id="PRO_5014337160" description="Inhibitor I9 domain-containing protein" evidence="2">
    <location>
        <begin position="21"/>
        <end position="123"/>
    </location>
</feature>
<keyword evidence="2" id="KW-0732">Signal</keyword>
<evidence type="ECO:0000256" key="2">
    <source>
        <dbReference type="SAM" id="SignalP"/>
    </source>
</evidence>
<feature type="signal peptide" evidence="2">
    <location>
        <begin position="1"/>
        <end position="20"/>
    </location>
</feature>
<evidence type="ECO:0000313" key="3">
    <source>
        <dbReference type="EMBL" id="PMD34305.1"/>
    </source>
</evidence>
<evidence type="ECO:0008006" key="5">
    <source>
        <dbReference type="Google" id="ProtNLM"/>
    </source>
</evidence>
<sequence>MRSFSQLVLAALCLVGGVLATDLPRDGGLSPPQPAPGKAYYTVFPKSGTDVSTTGDFIKEVVGTQDLLPWSDVSDQLMHWTVEATLDQVSQLQDNSGIDHVTEFDPPAPPANTRRIRDTQVPY</sequence>
<dbReference type="OrthoDB" id="1896086at2759"/>
<proteinExistence type="predicted"/>
<dbReference type="Proteomes" id="UP000235786">
    <property type="component" value="Unassembled WGS sequence"/>
</dbReference>